<organism evidence="1 2">
    <name type="scientific">Fundulus heteroclitus</name>
    <name type="common">Killifish</name>
    <name type="synonym">Mummichog</name>
    <dbReference type="NCBI Taxonomy" id="8078"/>
    <lineage>
        <taxon>Eukaryota</taxon>
        <taxon>Metazoa</taxon>
        <taxon>Chordata</taxon>
        <taxon>Craniata</taxon>
        <taxon>Vertebrata</taxon>
        <taxon>Euteleostomi</taxon>
        <taxon>Actinopterygii</taxon>
        <taxon>Neopterygii</taxon>
        <taxon>Teleostei</taxon>
        <taxon>Neoteleostei</taxon>
        <taxon>Acanthomorphata</taxon>
        <taxon>Ovalentaria</taxon>
        <taxon>Atherinomorphae</taxon>
        <taxon>Cyprinodontiformes</taxon>
        <taxon>Fundulidae</taxon>
        <taxon>Fundulus</taxon>
    </lineage>
</organism>
<sequence>MDWRLSTHNILYPSKWRRPIMLSKSVSGTRVWYSDRSPRQTNTHSMSHSAHDAFCISSRIYALFKLNGTWSATLRPQPPLHFFDLYTLGQCHVARQKTITQLIEEDL</sequence>
<evidence type="ECO:0000313" key="2">
    <source>
        <dbReference type="Proteomes" id="UP000265000"/>
    </source>
</evidence>
<protein>
    <submittedName>
        <fullName evidence="1">Uncharacterized protein</fullName>
    </submittedName>
</protein>
<proteinExistence type="predicted"/>
<accession>A0A3Q2Q7M9</accession>
<name>A0A3Q2Q7M9_FUNHE</name>
<dbReference type="AlphaFoldDB" id="A0A3Q2Q7M9"/>
<reference evidence="1" key="2">
    <citation type="submission" date="2025-09" db="UniProtKB">
        <authorList>
            <consortium name="Ensembl"/>
        </authorList>
    </citation>
    <scope>IDENTIFICATION</scope>
</reference>
<keyword evidence="2" id="KW-1185">Reference proteome</keyword>
<dbReference type="Proteomes" id="UP000265000">
    <property type="component" value="Unplaced"/>
</dbReference>
<reference evidence="1" key="1">
    <citation type="submission" date="2025-08" db="UniProtKB">
        <authorList>
            <consortium name="Ensembl"/>
        </authorList>
    </citation>
    <scope>IDENTIFICATION</scope>
</reference>
<dbReference type="Ensembl" id="ENSFHET00000013301.1">
    <property type="protein sequence ID" value="ENSFHEP00000022284.1"/>
    <property type="gene ID" value="ENSFHEG00000002537.1"/>
</dbReference>
<evidence type="ECO:0000313" key="1">
    <source>
        <dbReference type="Ensembl" id="ENSFHEP00000022284.1"/>
    </source>
</evidence>